<evidence type="ECO:0000313" key="2">
    <source>
        <dbReference type="Proteomes" id="UP000490535"/>
    </source>
</evidence>
<accession>A0A833PAQ0</accession>
<dbReference type="InterPro" id="IPR014710">
    <property type="entry name" value="RmlC-like_jellyroll"/>
</dbReference>
<comment type="caution">
    <text evidence="1">The sequence shown here is derived from an EMBL/GenBank/DDBJ whole genome shotgun (WGS) entry which is preliminary data.</text>
</comment>
<dbReference type="InterPro" id="IPR011051">
    <property type="entry name" value="RmlC_Cupin_sf"/>
</dbReference>
<dbReference type="EMBL" id="WNDP01000102">
    <property type="protein sequence ID" value="KAF1021778.1"/>
    <property type="molecule type" value="Genomic_DNA"/>
</dbReference>
<organism evidence="1 2">
    <name type="scientific">Acinetobacter bereziniae</name>
    <name type="common">Acinetobacter genomosp. 10</name>
    <dbReference type="NCBI Taxonomy" id="106648"/>
    <lineage>
        <taxon>Bacteria</taxon>
        <taxon>Pseudomonadati</taxon>
        <taxon>Pseudomonadota</taxon>
        <taxon>Gammaproteobacteria</taxon>
        <taxon>Moraxellales</taxon>
        <taxon>Moraxellaceae</taxon>
        <taxon>Acinetobacter</taxon>
    </lineage>
</organism>
<dbReference type="InterPro" id="IPR010282">
    <property type="entry name" value="Uncharacterised_HutD/Ves"/>
</dbReference>
<protein>
    <submittedName>
        <fullName evidence="1">Protein Ves</fullName>
    </submittedName>
</protein>
<reference evidence="2" key="1">
    <citation type="journal article" date="2020" name="MBio">
        <title>Horizontal gene transfer to a defensive symbiont with a reduced genome amongst a multipartite beetle microbiome.</title>
        <authorList>
            <person name="Waterworth S.C."/>
            <person name="Florez L.V."/>
            <person name="Rees E.R."/>
            <person name="Hertweck C."/>
            <person name="Kaltenpoth M."/>
            <person name="Kwan J.C."/>
        </authorList>
    </citation>
    <scope>NUCLEOTIDE SEQUENCE [LARGE SCALE GENOMIC DNA]</scope>
</reference>
<gene>
    <name evidence="1" type="primary">ves</name>
    <name evidence="1" type="ORF">GAK29_03349</name>
</gene>
<dbReference type="AlphaFoldDB" id="A0A833PAQ0"/>
<dbReference type="PANTHER" id="PTHR37943:SF1">
    <property type="entry name" value="PROTEIN VES"/>
    <property type="match status" value="1"/>
</dbReference>
<dbReference type="Gene3D" id="2.60.120.10">
    <property type="entry name" value="Jelly Rolls"/>
    <property type="match status" value="1"/>
</dbReference>
<dbReference type="PANTHER" id="PTHR37943">
    <property type="entry name" value="PROTEIN VES"/>
    <property type="match status" value="1"/>
</dbReference>
<sequence>MIELLEIPHYKKMRWKNGEGYTLEIARSTGESLDEFEWRISMADVKSAGEFSKFKGMQRFLTVLEGQGISLNIDSKLKYLHTLQTVLFSGESVVHCELLAGQIRDFNLIYDPKKISAQYQWIFTQEQFEIPISSDFMFIFNQSIKPLEVTIDEKIFYLQHQSCLKIENKKLSKSLILNPQFSPQTCLIQLTKI</sequence>
<dbReference type="Pfam" id="PF05962">
    <property type="entry name" value="HutD"/>
    <property type="match status" value="1"/>
</dbReference>
<evidence type="ECO:0000313" key="1">
    <source>
        <dbReference type="EMBL" id="KAF1021778.1"/>
    </source>
</evidence>
<dbReference type="Proteomes" id="UP000490535">
    <property type="component" value="Unassembled WGS sequence"/>
</dbReference>
<dbReference type="CDD" id="cd20293">
    <property type="entry name" value="cupin_HutD_N"/>
    <property type="match status" value="1"/>
</dbReference>
<dbReference type="SUPFAM" id="SSF51182">
    <property type="entry name" value="RmlC-like cupins"/>
    <property type="match status" value="1"/>
</dbReference>
<name>A0A833PAQ0_ACIBZ</name>
<proteinExistence type="predicted"/>